<feature type="signal peptide" evidence="3">
    <location>
        <begin position="1"/>
        <end position="19"/>
    </location>
</feature>
<dbReference type="EMBL" id="MNAD01001550">
    <property type="protein sequence ID" value="OJT04274.1"/>
    <property type="molecule type" value="Genomic_DNA"/>
</dbReference>
<dbReference type="InterPro" id="IPR050309">
    <property type="entry name" value="Type-B_Carboxylest/Lipase"/>
</dbReference>
<sequence length="584" mass="62626">MLALPALLLSATLLGGVAAASPSVKLGKATVVGTSDGVVSQFLGIPYAQPPVGQLRLQLPMAVESYNGTLNATTFGNQCMQQSLAVPTLPDNVPPAIPATLSALVSVEMQGPPQSEDCLNLNVIAPAGAKSTSKLPVVFWIHGGGFQVGSNAVEPGEVVVNRSIAIGEPIIFVATNYRLSAFGFLGGSEIKNAGLGNLGLHDQRLALEWVQSHIAAFGGDPAKVTIWGESAGSISVAAHMIANDGSTGGLFRAAWMESGSAFPSGDITKVQPTFDFITSQVNCTSASDKIACLRTVSTDDIKAAMDQTPTVISFEALNIPYWPHADGVFLKDNPQKLVQQGSVAKVPFVAGSNEDEGTLFSLSTLNLNSTKDFAGYLKGNYFPDASDETIDTLMSHYPEDPSAGSPFDTGDDFEITTVYKRMAAFQGDLIFQAPRRFFLSERSAKQPAWSFCKHPLSIGTRAHYANTVIPTIVSQRNKIPGLGAVSNIHRKHSFLPADHCDRPQIHSSELSVIFGGQDMTDYLVRFVTTLNPNGLGQYFWPNYFPNYTQLLTFVDGDTPLQIIMDDFRQNATDFLTQLSLEQPI</sequence>
<gene>
    <name evidence="5" type="ORF">TRAPUB_5008</name>
</gene>
<evidence type="ECO:0000256" key="1">
    <source>
        <dbReference type="ARBA" id="ARBA00005964"/>
    </source>
</evidence>
<feature type="chain" id="PRO_5011824175" description="Carboxylic ester hydrolase" evidence="3">
    <location>
        <begin position="20"/>
        <end position="584"/>
    </location>
</feature>
<evidence type="ECO:0000259" key="4">
    <source>
        <dbReference type="Pfam" id="PF00135"/>
    </source>
</evidence>
<evidence type="ECO:0000313" key="5">
    <source>
        <dbReference type="EMBL" id="OJT04274.1"/>
    </source>
</evidence>
<dbReference type="STRING" id="154538.A0A1M2V9J0"/>
<dbReference type="Proteomes" id="UP000184267">
    <property type="component" value="Unassembled WGS sequence"/>
</dbReference>
<dbReference type="SUPFAM" id="SSF53474">
    <property type="entry name" value="alpha/beta-Hydrolases"/>
    <property type="match status" value="1"/>
</dbReference>
<dbReference type="Gene3D" id="3.40.50.1820">
    <property type="entry name" value="alpha/beta hydrolase"/>
    <property type="match status" value="1"/>
</dbReference>
<protein>
    <recommendedName>
        <fullName evidence="3">Carboxylic ester hydrolase</fullName>
        <ecNumber evidence="3">3.1.1.-</ecNumber>
    </recommendedName>
</protein>
<dbReference type="PANTHER" id="PTHR11559">
    <property type="entry name" value="CARBOXYLESTERASE"/>
    <property type="match status" value="1"/>
</dbReference>
<accession>A0A1M2V9J0</accession>
<dbReference type="OrthoDB" id="408631at2759"/>
<keyword evidence="6" id="KW-1185">Reference proteome</keyword>
<dbReference type="AlphaFoldDB" id="A0A1M2V9J0"/>
<comment type="caution">
    <text evidence="5">The sequence shown here is derived from an EMBL/GenBank/DDBJ whole genome shotgun (WGS) entry which is preliminary data.</text>
</comment>
<dbReference type="OMA" id="NNWYPQF"/>
<comment type="similarity">
    <text evidence="1 3">Belongs to the type-B carboxylesterase/lipase family.</text>
</comment>
<feature type="domain" description="Carboxylesterase type B" evidence="4">
    <location>
        <begin position="24"/>
        <end position="554"/>
    </location>
</feature>
<dbReference type="InterPro" id="IPR002018">
    <property type="entry name" value="CarbesteraseB"/>
</dbReference>
<evidence type="ECO:0000256" key="2">
    <source>
        <dbReference type="ARBA" id="ARBA00022801"/>
    </source>
</evidence>
<proteinExistence type="inferred from homology"/>
<keyword evidence="2 3" id="KW-0378">Hydrolase</keyword>
<dbReference type="GO" id="GO:0016787">
    <property type="term" value="F:hydrolase activity"/>
    <property type="evidence" value="ECO:0007669"/>
    <property type="project" value="UniProtKB-KW"/>
</dbReference>
<evidence type="ECO:0000256" key="3">
    <source>
        <dbReference type="RuleBase" id="RU361235"/>
    </source>
</evidence>
<dbReference type="InterPro" id="IPR019826">
    <property type="entry name" value="Carboxylesterase_B_AS"/>
</dbReference>
<dbReference type="EC" id="3.1.1.-" evidence="3"/>
<organism evidence="5 6">
    <name type="scientific">Trametes pubescens</name>
    <name type="common">White-rot fungus</name>
    <dbReference type="NCBI Taxonomy" id="154538"/>
    <lineage>
        <taxon>Eukaryota</taxon>
        <taxon>Fungi</taxon>
        <taxon>Dikarya</taxon>
        <taxon>Basidiomycota</taxon>
        <taxon>Agaricomycotina</taxon>
        <taxon>Agaricomycetes</taxon>
        <taxon>Polyporales</taxon>
        <taxon>Polyporaceae</taxon>
        <taxon>Trametes</taxon>
    </lineage>
</organism>
<reference evidence="5 6" key="1">
    <citation type="submission" date="2016-10" db="EMBL/GenBank/DDBJ databases">
        <title>Genome sequence of the basidiomycete white-rot fungus Trametes pubescens.</title>
        <authorList>
            <person name="Makela M.R."/>
            <person name="Granchi Z."/>
            <person name="Peng M."/>
            <person name="De Vries R.P."/>
            <person name="Grigoriev I."/>
            <person name="Riley R."/>
            <person name="Hilden K."/>
        </authorList>
    </citation>
    <scope>NUCLEOTIDE SEQUENCE [LARGE SCALE GENOMIC DNA]</scope>
    <source>
        <strain evidence="5 6">FBCC735</strain>
    </source>
</reference>
<dbReference type="PROSITE" id="PS00122">
    <property type="entry name" value="CARBOXYLESTERASE_B_1"/>
    <property type="match status" value="1"/>
</dbReference>
<name>A0A1M2V9J0_TRAPU</name>
<keyword evidence="3" id="KW-0732">Signal</keyword>
<dbReference type="Pfam" id="PF00135">
    <property type="entry name" value="COesterase"/>
    <property type="match status" value="1"/>
</dbReference>
<evidence type="ECO:0000313" key="6">
    <source>
        <dbReference type="Proteomes" id="UP000184267"/>
    </source>
</evidence>
<dbReference type="InterPro" id="IPR029058">
    <property type="entry name" value="AB_hydrolase_fold"/>
</dbReference>